<dbReference type="InterPro" id="IPR055849">
    <property type="entry name" value="DUF7426"/>
</dbReference>
<gene>
    <name evidence="3" type="ORF">PV666_18450</name>
</gene>
<comment type="caution">
    <text evidence="3">The sequence shown here is derived from an EMBL/GenBank/DDBJ whole genome shotgun (WGS) entry which is preliminary data.</text>
</comment>
<protein>
    <recommendedName>
        <fullName evidence="2">DUF7426 domain-containing protein</fullName>
    </recommendedName>
</protein>
<dbReference type="Pfam" id="PF24201">
    <property type="entry name" value="DUF7426"/>
    <property type="match status" value="1"/>
</dbReference>
<dbReference type="RefSeq" id="WP_319166439.1">
    <property type="nucleotide sequence ID" value="NZ_JARAWP010000010.1"/>
</dbReference>
<name>A0ABU4LVZ1_9ACTN</name>
<feature type="compositionally biased region" description="Basic residues" evidence="1">
    <location>
        <begin position="161"/>
        <end position="170"/>
    </location>
</feature>
<evidence type="ECO:0000313" key="3">
    <source>
        <dbReference type="EMBL" id="MDX3019858.1"/>
    </source>
</evidence>
<accession>A0ABU4LVZ1</accession>
<dbReference type="EMBL" id="JARAWP010000010">
    <property type="protein sequence ID" value="MDX3019858.1"/>
    <property type="molecule type" value="Genomic_DNA"/>
</dbReference>
<reference evidence="3 4" key="1">
    <citation type="journal article" date="2023" name="Microb. Genom.">
        <title>Mesoterricola silvestris gen. nov., sp. nov., Mesoterricola sediminis sp. nov., Geothrix oryzae sp. nov., Geothrix edaphica sp. nov., Geothrix rubra sp. nov., and Geothrix limicola sp. nov., six novel members of Acidobacteriota isolated from soils.</title>
        <authorList>
            <person name="Weisberg A.J."/>
            <person name="Pearce E."/>
            <person name="Kramer C.G."/>
            <person name="Chang J.H."/>
            <person name="Clarke C.R."/>
        </authorList>
    </citation>
    <scope>NUCLEOTIDE SEQUENCE [LARGE SCALE GENOMIC DNA]</scope>
    <source>
        <strain evidence="3 4">NB05-1H</strain>
    </source>
</reference>
<evidence type="ECO:0000313" key="4">
    <source>
        <dbReference type="Proteomes" id="UP001272987"/>
    </source>
</evidence>
<evidence type="ECO:0000259" key="2">
    <source>
        <dbReference type="Pfam" id="PF24201"/>
    </source>
</evidence>
<feature type="compositionally biased region" description="Low complexity" evidence="1">
    <location>
        <begin position="148"/>
        <end position="160"/>
    </location>
</feature>
<feature type="region of interest" description="Disordered" evidence="1">
    <location>
        <begin position="122"/>
        <end position="177"/>
    </location>
</feature>
<keyword evidence="4" id="KW-1185">Reference proteome</keyword>
<organism evidence="3 4">
    <name type="scientific">Streptomyces acidiscabies</name>
    <dbReference type="NCBI Taxonomy" id="42234"/>
    <lineage>
        <taxon>Bacteria</taxon>
        <taxon>Bacillati</taxon>
        <taxon>Actinomycetota</taxon>
        <taxon>Actinomycetes</taxon>
        <taxon>Kitasatosporales</taxon>
        <taxon>Streptomycetaceae</taxon>
        <taxon>Streptomyces</taxon>
    </lineage>
</organism>
<feature type="domain" description="DUF7426" evidence="2">
    <location>
        <begin position="8"/>
        <end position="145"/>
    </location>
</feature>
<dbReference type="Proteomes" id="UP001272987">
    <property type="component" value="Unassembled WGS sequence"/>
</dbReference>
<sequence>MATGTFEALDAFLSDGLTLPVRGKDGVVREYYIADPSAEAGIKIERITSLAARLAAGGAAPERPVLDDDEEIDLYKLCLGDSYGSLRTETSWSVFKHVSLTVMLWITSDEDTALEYWRTGEAPGKAARNRAERRQMSRGSSDKAAANGTRSPASTSGTRAASRRRNKAGRGRGPQPI</sequence>
<proteinExistence type="predicted"/>
<evidence type="ECO:0000256" key="1">
    <source>
        <dbReference type="SAM" id="MobiDB-lite"/>
    </source>
</evidence>